<dbReference type="SMART" id="SM00478">
    <property type="entry name" value="ENDO3c"/>
    <property type="match status" value="1"/>
</dbReference>
<dbReference type="Gene3D" id="1.10.1670.10">
    <property type="entry name" value="Helix-hairpin-Helix base-excision DNA repair enzymes (C-terminal)"/>
    <property type="match status" value="1"/>
</dbReference>
<organism evidence="6 7">
    <name type="scientific">Helicobacter valdiviensis</name>
    <dbReference type="NCBI Taxonomy" id="1458358"/>
    <lineage>
        <taxon>Bacteria</taxon>
        <taxon>Pseudomonadati</taxon>
        <taxon>Campylobacterota</taxon>
        <taxon>Epsilonproteobacteria</taxon>
        <taxon>Campylobacterales</taxon>
        <taxon>Helicobacteraceae</taxon>
        <taxon>Helicobacter</taxon>
    </lineage>
</organism>
<dbReference type="Proteomes" id="UP000249746">
    <property type="component" value="Unassembled WGS sequence"/>
</dbReference>
<dbReference type="PANTHER" id="PTHR10359">
    <property type="entry name" value="A/G-SPECIFIC ADENINE GLYCOSYLASE/ENDONUCLEASE III"/>
    <property type="match status" value="1"/>
</dbReference>
<reference evidence="6 7" key="1">
    <citation type="submission" date="2017-03" db="EMBL/GenBank/DDBJ databases">
        <title>Genomic and clinical evidence uncovers the enterohepatic species Helicobacter valdiviensis as a potential human intestinal pathogen.</title>
        <authorList>
            <person name="Fresia P."/>
            <person name="Jara R."/>
            <person name="Sierra R."/>
            <person name="Ferres I."/>
            <person name="Greif G."/>
            <person name="Iraola G."/>
            <person name="Collado L."/>
        </authorList>
    </citation>
    <scope>NUCLEOTIDE SEQUENCE [LARGE SCALE GENOMIC DNA]</scope>
    <source>
        <strain evidence="6 7">WBE14</strain>
    </source>
</reference>
<feature type="domain" description="HhH-GPD" evidence="5">
    <location>
        <begin position="42"/>
        <end position="189"/>
    </location>
</feature>
<evidence type="ECO:0000313" key="6">
    <source>
        <dbReference type="EMBL" id="PZT48989.1"/>
    </source>
</evidence>
<dbReference type="GO" id="GO:0051539">
    <property type="term" value="F:4 iron, 4 sulfur cluster binding"/>
    <property type="evidence" value="ECO:0007669"/>
    <property type="project" value="UniProtKB-KW"/>
</dbReference>
<dbReference type="InterPro" id="IPR011257">
    <property type="entry name" value="DNA_glycosylase"/>
</dbReference>
<keyword evidence="7" id="KW-1185">Reference proteome</keyword>
<dbReference type="InterPro" id="IPR023170">
    <property type="entry name" value="HhH_base_excis_C"/>
</dbReference>
<dbReference type="SUPFAM" id="SSF48150">
    <property type="entry name" value="DNA-glycosylase"/>
    <property type="match status" value="1"/>
</dbReference>
<keyword evidence="2" id="KW-0479">Metal-binding</keyword>
<dbReference type="OrthoDB" id="9802365at2"/>
<protein>
    <submittedName>
        <fullName evidence="6">3-methyladenine DNA glycosylase</fullName>
    </submittedName>
</protein>
<dbReference type="GO" id="GO:0006284">
    <property type="term" value="P:base-excision repair"/>
    <property type="evidence" value="ECO:0007669"/>
    <property type="project" value="InterPro"/>
</dbReference>
<dbReference type="CDD" id="cd00056">
    <property type="entry name" value="ENDO3c"/>
    <property type="match status" value="1"/>
</dbReference>
<name>A0A2W6MY34_9HELI</name>
<dbReference type="InterPro" id="IPR003265">
    <property type="entry name" value="HhH-GPD_domain"/>
</dbReference>
<evidence type="ECO:0000256" key="4">
    <source>
        <dbReference type="ARBA" id="ARBA00023014"/>
    </source>
</evidence>
<accession>A0A2W6MY34</accession>
<evidence type="ECO:0000256" key="1">
    <source>
        <dbReference type="ARBA" id="ARBA00022485"/>
    </source>
</evidence>
<dbReference type="Gene3D" id="1.10.340.30">
    <property type="entry name" value="Hypothetical protein, domain 2"/>
    <property type="match status" value="1"/>
</dbReference>
<dbReference type="NCBIfam" id="NF010494">
    <property type="entry name" value="PRK13913.1"/>
    <property type="match status" value="1"/>
</dbReference>
<dbReference type="AlphaFoldDB" id="A0A2W6MY34"/>
<evidence type="ECO:0000259" key="5">
    <source>
        <dbReference type="SMART" id="SM00478"/>
    </source>
</evidence>
<dbReference type="GO" id="GO:0003824">
    <property type="term" value="F:catalytic activity"/>
    <property type="evidence" value="ECO:0007669"/>
    <property type="project" value="InterPro"/>
</dbReference>
<keyword evidence="4" id="KW-0411">Iron-sulfur</keyword>
<comment type="caution">
    <text evidence="6">The sequence shown here is derived from an EMBL/GenBank/DDBJ whole genome shotgun (WGS) entry which is preliminary data.</text>
</comment>
<gene>
    <name evidence="6" type="ORF">B6S12_01465</name>
</gene>
<sequence>MKITNSYELLVFLKSLGYLQNPPHPLWWPNAGNFEVVLGAIFVQNTKWEQAFKVLSRLKDKGILSLEALANVSHTNLEILMSDLGFFRQKAQRSIKLCQNILEEFGNFENFCENVDREWLLAQKGIGNETCDSILCYGALRDEMVADKYSYKLLKSFGYELESYEEIKEWLKEGVLENFTKVCELYGYEISLNTLYARFHGKIVEFCKIQKF</sequence>
<dbReference type="EMBL" id="NBIU01000002">
    <property type="protein sequence ID" value="PZT48989.1"/>
    <property type="molecule type" value="Genomic_DNA"/>
</dbReference>
<evidence type="ECO:0000256" key="3">
    <source>
        <dbReference type="ARBA" id="ARBA00023004"/>
    </source>
</evidence>
<dbReference type="RefSeq" id="WP_111229047.1">
    <property type="nucleotide sequence ID" value="NZ_NBIU01000002.1"/>
</dbReference>
<dbReference type="PANTHER" id="PTHR10359:SF19">
    <property type="entry name" value="DNA REPAIR GLYCOSYLASE MJ1434-RELATED"/>
    <property type="match status" value="1"/>
</dbReference>
<evidence type="ECO:0000256" key="2">
    <source>
        <dbReference type="ARBA" id="ARBA00022723"/>
    </source>
</evidence>
<proteinExistence type="predicted"/>
<keyword evidence="1" id="KW-0004">4Fe-4S</keyword>
<evidence type="ECO:0000313" key="7">
    <source>
        <dbReference type="Proteomes" id="UP000249746"/>
    </source>
</evidence>
<dbReference type="Pfam" id="PF00730">
    <property type="entry name" value="HhH-GPD"/>
    <property type="match status" value="1"/>
</dbReference>
<keyword evidence="3" id="KW-0408">Iron</keyword>
<dbReference type="GO" id="GO:0046872">
    <property type="term" value="F:metal ion binding"/>
    <property type="evidence" value="ECO:0007669"/>
    <property type="project" value="UniProtKB-KW"/>
</dbReference>